<feature type="transmembrane region" description="Helical" evidence="1">
    <location>
        <begin position="96"/>
        <end position="119"/>
    </location>
</feature>
<sequence>MESEEKIEDTSGAYVESPIKLEAFIEILAKIALLLLLVCIGLLLVIFRIIYGISLILLQVMVAIITVVIGALNVPIRMFSSTATVLVTSFLSPVETVTVVLKVACVSVIVSFGFVVEIVRLTLRNFLHIINAFVLIVRHLIGLAFVLMGVVMAAVAVSLTNFVVCTMLITRLFLFAMIIALISYWIEPLPDDDIWTNIVSILPPKLLLWIL</sequence>
<keyword evidence="3" id="KW-1185">Reference proteome</keyword>
<evidence type="ECO:0000313" key="3">
    <source>
        <dbReference type="Proteomes" id="UP000597762"/>
    </source>
</evidence>
<protein>
    <submittedName>
        <fullName evidence="2">Uncharacterized protein</fullName>
    </submittedName>
</protein>
<gene>
    <name evidence="2" type="ORF">SPHA_33653</name>
</gene>
<organism evidence="2 3">
    <name type="scientific">Acanthosepion pharaonis</name>
    <name type="common">Pharaoh cuttlefish</name>
    <name type="synonym">Sepia pharaonis</name>
    <dbReference type="NCBI Taxonomy" id="158019"/>
    <lineage>
        <taxon>Eukaryota</taxon>
        <taxon>Metazoa</taxon>
        <taxon>Spiralia</taxon>
        <taxon>Lophotrochozoa</taxon>
        <taxon>Mollusca</taxon>
        <taxon>Cephalopoda</taxon>
        <taxon>Coleoidea</taxon>
        <taxon>Decapodiformes</taxon>
        <taxon>Sepiida</taxon>
        <taxon>Sepiina</taxon>
        <taxon>Sepiidae</taxon>
        <taxon>Acanthosepion</taxon>
    </lineage>
</organism>
<name>A0A812CF15_ACAPH</name>
<evidence type="ECO:0000313" key="2">
    <source>
        <dbReference type="EMBL" id="CAE1263275.1"/>
    </source>
</evidence>
<feature type="transmembrane region" description="Helical" evidence="1">
    <location>
        <begin position="168"/>
        <end position="186"/>
    </location>
</feature>
<feature type="transmembrane region" description="Helical" evidence="1">
    <location>
        <begin position="140"/>
        <end position="162"/>
    </location>
</feature>
<keyword evidence="1" id="KW-0812">Transmembrane</keyword>
<keyword evidence="1" id="KW-0472">Membrane</keyword>
<dbReference type="EMBL" id="CAHIKZ030001413">
    <property type="protein sequence ID" value="CAE1263275.1"/>
    <property type="molecule type" value="Genomic_DNA"/>
</dbReference>
<reference evidence="2" key="1">
    <citation type="submission" date="2021-01" db="EMBL/GenBank/DDBJ databases">
        <authorList>
            <person name="Li R."/>
            <person name="Bekaert M."/>
        </authorList>
    </citation>
    <scope>NUCLEOTIDE SEQUENCE</scope>
    <source>
        <strain evidence="2">Farmed</strain>
    </source>
</reference>
<feature type="transmembrane region" description="Helical" evidence="1">
    <location>
        <begin position="54"/>
        <end position="76"/>
    </location>
</feature>
<keyword evidence="1" id="KW-1133">Transmembrane helix</keyword>
<comment type="caution">
    <text evidence="2">The sequence shown here is derived from an EMBL/GenBank/DDBJ whole genome shotgun (WGS) entry which is preliminary data.</text>
</comment>
<accession>A0A812CF15</accession>
<feature type="transmembrane region" description="Helical" evidence="1">
    <location>
        <begin position="27"/>
        <end position="47"/>
    </location>
</feature>
<dbReference type="AlphaFoldDB" id="A0A812CF15"/>
<dbReference type="Proteomes" id="UP000597762">
    <property type="component" value="Unassembled WGS sequence"/>
</dbReference>
<proteinExistence type="predicted"/>
<evidence type="ECO:0000256" key="1">
    <source>
        <dbReference type="SAM" id="Phobius"/>
    </source>
</evidence>